<evidence type="ECO:0000256" key="2">
    <source>
        <dbReference type="SAM" id="Phobius"/>
    </source>
</evidence>
<comment type="caution">
    <text evidence="3">The sequence shown here is derived from an EMBL/GenBank/DDBJ whole genome shotgun (WGS) entry which is preliminary data.</text>
</comment>
<feature type="transmembrane region" description="Helical" evidence="2">
    <location>
        <begin position="70"/>
        <end position="89"/>
    </location>
</feature>
<sequence length="92" mass="10568">MSRKNRNQEKKLRRELEILRAELRSRNNGDQEVVQSPNITDLTNSIPSQSSNKKNSFNFDLSVGTIKKDLLKTIFFAVFALFVIVALKMRGI</sequence>
<name>A0A1F4VB25_UNCKA</name>
<reference evidence="3 4" key="1">
    <citation type="journal article" date="2016" name="Nat. Commun.">
        <title>Thousands of microbial genomes shed light on interconnected biogeochemical processes in an aquifer system.</title>
        <authorList>
            <person name="Anantharaman K."/>
            <person name="Brown C.T."/>
            <person name="Hug L.A."/>
            <person name="Sharon I."/>
            <person name="Castelle C.J."/>
            <person name="Probst A.J."/>
            <person name="Thomas B.C."/>
            <person name="Singh A."/>
            <person name="Wilkins M.J."/>
            <person name="Karaoz U."/>
            <person name="Brodie E.L."/>
            <person name="Williams K.H."/>
            <person name="Hubbard S.S."/>
            <person name="Banfield J.F."/>
        </authorList>
    </citation>
    <scope>NUCLEOTIDE SEQUENCE [LARGE SCALE GENOMIC DNA]</scope>
</reference>
<dbReference type="STRING" id="1802620.A3D91_00725"/>
<keyword evidence="2" id="KW-0472">Membrane</keyword>
<accession>A0A1F4VB25</accession>
<dbReference type="Proteomes" id="UP000178127">
    <property type="component" value="Unassembled WGS sequence"/>
</dbReference>
<keyword evidence="2" id="KW-0812">Transmembrane</keyword>
<proteinExistence type="predicted"/>
<protein>
    <submittedName>
        <fullName evidence="3">Uncharacterized protein</fullName>
    </submittedName>
</protein>
<gene>
    <name evidence="3" type="ORF">A3D91_00725</name>
</gene>
<evidence type="ECO:0000313" key="4">
    <source>
        <dbReference type="Proteomes" id="UP000178127"/>
    </source>
</evidence>
<evidence type="ECO:0000313" key="3">
    <source>
        <dbReference type="EMBL" id="OGC54406.1"/>
    </source>
</evidence>
<feature type="compositionally biased region" description="Polar residues" evidence="1">
    <location>
        <begin position="30"/>
        <end position="49"/>
    </location>
</feature>
<dbReference type="EMBL" id="MEVD01000003">
    <property type="protein sequence ID" value="OGC54406.1"/>
    <property type="molecule type" value="Genomic_DNA"/>
</dbReference>
<keyword evidence="2" id="KW-1133">Transmembrane helix</keyword>
<feature type="region of interest" description="Disordered" evidence="1">
    <location>
        <begin position="28"/>
        <end position="52"/>
    </location>
</feature>
<organism evidence="3 4">
    <name type="scientific">candidate division WWE3 bacterium RIFCSPHIGHO2_02_FULL_38_14</name>
    <dbReference type="NCBI Taxonomy" id="1802620"/>
    <lineage>
        <taxon>Bacteria</taxon>
        <taxon>Katanobacteria</taxon>
    </lineage>
</organism>
<dbReference type="AlphaFoldDB" id="A0A1F4VB25"/>
<evidence type="ECO:0000256" key="1">
    <source>
        <dbReference type="SAM" id="MobiDB-lite"/>
    </source>
</evidence>